<feature type="region of interest" description="Disordered" evidence="1">
    <location>
        <begin position="1631"/>
        <end position="1831"/>
    </location>
</feature>
<dbReference type="EMBL" id="AGSI01000003">
    <property type="protein sequence ID" value="EIE26231.1"/>
    <property type="molecule type" value="Genomic_DNA"/>
</dbReference>
<dbReference type="SUPFAM" id="SSF53474">
    <property type="entry name" value="alpha/beta-Hydrolases"/>
    <property type="match status" value="1"/>
</dbReference>
<feature type="compositionally biased region" description="Polar residues" evidence="1">
    <location>
        <begin position="1233"/>
        <end position="1246"/>
    </location>
</feature>
<keyword evidence="2" id="KW-0812">Transmembrane</keyword>
<dbReference type="RefSeq" id="XP_005650775.1">
    <property type="nucleotide sequence ID" value="XM_005650718.1"/>
</dbReference>
<feature type="transmembrane region" description="Helical" evidence="2">
    <location>
        <begin position="280"/>
        <end position="303"/>
    </location>
</feature>
<feature type="compositionally biased region" description="Low complexity" evidence="1">
    <location>
        <begin position="1631"/>
        <end position="1642"/>
    </location>
</feature>
<feature type="region of interest" description="Disordered" evidence="1">
    <location>
        <begin position="1119"/>
        <end position="1214"/>
    </location>
</feature>
<feature type="compositionally biased region" description="Low complexity" evidence="1">
    <location>
        <begin position="1688"/>
        <end position="1698"/>
    </location>
</feature>
<evidence type="ECO:0000313" key="4">
    <source>
        <dbReference type="EMBL" id="EIE26231.1"/>
    </source>
</evidence>
<feature type="compositionally biased region" description="Low complexity" evidence="1">
    <location>
        <begin position="1909"/>
        <end position="1931"/>
    </location>
</feature>
<feature type="compositionally biased region" description="Low complexity" evidence="1">
    <location>
        <begin position="2150"/>
        <end position="2163"/>
    </location>
</feature>
<sequence>MPRGKLPAGSLPEDSAVGSALPEMPAEEQGLSSSAAAQIRDNTGASRPGFGQAGSPERVELSTPVQRTPARPQQASPEDPVPRTRPRRPGAADFPAGDAAGRLSTKRKAEGELRPPVVSVAVPPRPSGGNAPGGTLTQQPGAMSAEALSIALKAPAPLMPQRPSQRGDSAAPPPAAVATAQPPQGGLIKDAGLEAEAMEKTLRQNYGKGDEEKGFPRSSSGHFDPTGSVVMRIEYLCEIDLKWTIAFIHCAELVGLAALILVLLAKLFKKDNYFIADNTLVLVNACTGIILWLVLLEFFAIYLHHIHRANRHALFPFELRRLWSRRRFKSTVVLLVEAISQLLNLSFFIIANVYVLVRPCGWRDDIVLWSAFASWTCWNTLFLLSLVRVHNLNLWLDREGNPKGDRADATLLDAPWAVHTPKLILWAGAEALKATSVHLVLNRKHITPPYMPPGTEGDCRSWTYDCRHDNLTVVLISLESAVFLAYFALFFFYLGRAFHQLRARNYRRIGATRRDFRMANLSVRLIVRTRVAGMAFFVACVVIYYYVKLGSCLSYVAAALGLLPMQFVMTSLIIVMLYMFMPKDPDAQDQVLQVWLQEFAWTEAEKLRRLKERSSNLRLTSIVREEVDREPMFCFETAIKLYYFSHIIYFYDKLDGVQSATAGKPRDEITHIGVMRRKLTASLSKLRHGNSSNSRIVKPTANNLAMAAAAARADGGTGDGVGEESVHAGEEQVDGSSHGRFARGSSGSNSTSGSSEGASHGRRGRTPSVKAEDFSLDAAMGLYGLEHMEVMWERRHDTMALLGWGPGRIVIVFRGTNSLKNVVADLQAWQVPHPPRRGSPFCRGRPAVHQGFLKSWAANGLDQRIIARVLDIVTSHEWACTKVYLTGHSLGGALANLAAYDIARSLERLPNRVTRVICYTFGSPRTGNHAFAHDYCRVDAVARNAKFWVLYKRPGQRVLINVRGDMLVRPSFAEMSIQQTPVGSSVYHHYLLAYRDALAAICRAQMNRKKRLQGGLAGVMALLEGDEFVRGILEPAGLTLNDVRESQTASLRRLSVHPSTDAMPDTSAVRRDVVARNSVLAPPQSAFERSAAAHAGSLQMGRLSSSARNEADAMEAGEIGTVGLPGSNSPRSLSSAESWKTAMSTARPSGDLDASLAGLPPSMLGPRRDSVGAQPAASRPDGSSAADASRNGDDDSDNADGGGGGSGGGIAGTAQQRAPFGQVASPAGQVTLSTTAEGMPSTSRNAAGQDGWRVEDVTRKGAASSAAAAFEKENAQPNGLVSAAAFLRASHNPEEAWPASEGSWEDTSVGEKQGSFPGFWRLGDPGTQPPLDNGGLPAAPSLSDAGYSPKKPSRFADGNSAGLDGANAGIGTQAAVTTAGAAAAAAGATAATAELQGKEANREASERIVDGVAASRDEGALSGGESRGGNAAADAAGGQHDLGVATGFTGAPGLLQRPQNQSPGEAISSFLAAQRAGGNISPQVRIAAAYALANGAVIQKQKMKERAAARLTHRQAEQNGAMEGNPSAGGYLSGGGSADAASAQLPKLAAEPQTPRTYRVNSEFYGSPDAASGAASVPGGAPSVGGPVSAATSGAPAGVQAAGGAGIAPGAGEPGLEPVLAAAGAEASAAGGGRDAAASSGADNVLGPAEMPAARTGSAGEAGNGTGRETAGTADGDADEDSEPVSNRSGSWLGWLGWSRGGDGAAEGDSQEVRAAEQAGAADQGGRHAEEGVGAVTIGKGAPRSGSNESSPRSVDTPRPAISPGARADVPLTPDQGEPGKQRATGSTKTASGSSGNSRRNSESTEGTSEGGWPSSSSGGWPSSSSSVDVQAYRAALRERVLGGSPVREGQGGVPWDMAGILGGGTAVMQPILEGTLHSADAGSGARAAVPAAAAAAAAGAAAATAAGASSTGASGNQQARLAALQEASAATDGSPVRGSGTAASGGQPDGSRGTDAPQGAEVSGAGGTDWRQPASAQQQQQSGPETSSQAGGGSSDGATGGDTAKVCFAGLSPGDGGPSRSAEAGGGIFPADAGTAATEQGGSSSLLASPLETMHSGAAGDDRGSELGGGVSAEPSFTQLARPITAAATRASGFGSYQDLPAGGAAAPGPTPAEFSFLAGARDLQPLAAPMTSIGGRSGAKRSGKRKAAAAPGAGLLSPAKPDASAIVPSDANMADVAAAGTEDVSTEEEDTSPRSRAMSAFLARRKAAAGESAAAAAAVAVRAQRAPLRRPSLPTQQLVPAETGPLMPRSATNDGMPECSQPRVRRKASPRELAEAFKGHGLRQATWAPVPIFWARSVEEPAVHRPQLPGIPAAATTEQTSLGHSSSQPTGHTLPPAVQPEAGAAMGEAAAKEPSPAKGPETP</sequence>
<feature type="region of interest" description="Disordered" evidence="1">
    <location>
        <begin position="2226"/>
        <end position="2272"/>
    </location>
</feature>
<feature type="region of interest" description="Disordered" evidence="1">
    <location>
        <begin position="713"/>
        <end position="770"/>
    </location>
</feature>
<feature type="region of interest" description="Disordered" evidence="1">
    <location>
        <begin position="1508"/>
        <end position="1538"/>
    </location>
</feature>
<feature type="compositionally biased region" description="Low complexity" evidence="1">
    <location>
        <begin position="1428"/>
        <end position="1437"/>
    </location>
</feature>
<feature type="region of interest" description="Disordered" evidence="1">
    <location>
        <begin position="2133"/>
        <end position="2168"/>
    </location>
</feature>
<feature type="compositionally biased region" description="Low complexity" evidence="1">
    <location>
        <begin position="89"/>
        <end position="101"/>
    </location>
</feature>
<evidence type="ECO:0000259" key="3">
    <source>
        <dbReference type="Pfam" id="PF01764"/>
    </source>
</evidence>
<feature type="transmembrane region" description="Helical" evidence="2">
    <location>
        <begin position="241"/>
        <end position="268"/>
    </location>
</feature>
<feature type="compositionally biased region" description="Polar residues" evidence="1">
    <location>
        <begin position="2038"/>
        <end position="2048"/>
    </location>
</feature>
<evidence type="ECO:0000256" key="2">
    <source>
        <dbReference type="SAM" id="Phobius"/>
    </source>
</evidence>
<dbReference type="InterPro" id="IPR029058">
    <property type="entry name" value="AB_hydrolase_fold"/>
</dbReference>
<protein>
    <recommendedName>
        <fullName evidence="3">Fungal lipase-type domain-containing protein</fullName>
    </recommendedName>
</protein>
<feature type="compositionally biased region" description="Basic residues" evidence="1">
    <location>
        <begin position="2140"/>
        <end position="2149"/>
    </location>
</feature>
<feature type="region of interest" description="Disordered" evidence="1">
    <location>
        <begin position="158"/>
        <end position="185"/>
    </location>
</feature>
<feature type="region of interest" description="Disordered" evidence="1">
    <location>
        <begin position="1233"/>
        <end position="1253"/>
    </location>
</feature>
<organism evidence="4 5">
    <name type="scientific">Coccomyxa subellipsoidea (strain C-169)</name>
    <name type="common">Green microalga</name>
    <dbReference type="NCBI Taxonomy" id="574566"/>
    <lineage>
        <taxon>Eukaryota</taxon>
        <taxon>Viridiplantae</taxon>
        <taxon>Chlorophyta</taxon>
        <taxon>core chlorophytes</taxon>
        <taxon>Trebouxiophyceae</taxon>
        <taxon>Trebouxiophyceae incertae sedis</taxon>
        <taxon>Coccomyxaceae</taxon>
        <taxon>Coccomyxa</taxon>
        <taxon>Coccomyxa subellipsoidea</taxon>
    </lineage>
</organism>
<feature type="compositionally biased region" description="Low complexity" evidence="1">
    <location>
        <begin position="744"/>
        <end position="758"/>
    </location>
</feature>
<keyword evidence="2" id="KW-0472">Membrane</keyword>
<dbReference type="eggNOG" id="ENOG502SEJN">
    <property type="taxonomic scope" value="Eukaryota"/>
</dbReference>
<dbReference type="InterPro" id="IPR002921">
    <property type="entry name" value="Fungal_lipase-type"/>
</dbReference>
<feature type="compositionally biased region" description="Polar residues" evidence="1">
    <location>
        <begin position="1126"/>
        <end position="1147"/>
    </location>
</feature>
<feature type="region of interest" description="Disordered" evidence="1">
    <location>
        <begin position="1909"/>
        <end position="2049"/>
    </location>
</feature>
<dbReference type="PANTHER" id="PTHR45856:SF24">
    <property type="entry name" value="FUNGAL LIPASE-LIKE DOMAIN-CONTAINING PROTEIN"/>
    <property type="match status" value="1"/>
</dbReference>
<name>I0Z6G2_COCSC</name>
<dbReference type="KEGG" id="csl:COCSUDRAFT_65042"/>
<feature type="region of interest" description="Disordered" evidence="1">
    <location>
        <begin position="1418"/>
        <end position="1437"/>
    </location>
</feature>
<evidence type="ECO:0000256" key="1">
    <source>
        <dbReference type="SAM" id="MobiDB-lite"/>
    </source>
</evidence>
<feature type="compositionally biased region" description="Low complexity" evidence="1">
    <location>
        <begin position="1785"/>
        <end position="1827"/>
    </location>
</feature>
<dbReference type="Proteomes" id="UP000007264">
    <property type="component" value="Unassembled WGS sequence"/>
</dbReference>
<feature type="compositionally biased region" description="Polar residues" evidence="1">
    <location>
        <begin position="2318"/>
        <end position="2333"/>
    </location>
</feature>
<dbReference type="OrthoDB" id="426718at2759"/>
<accession>I0Z6G2</accession>
<feature type="region of interest" description="Disordered" evidence="1">
    <location>
        <begin position="1"/>
        <end position="139"/>
    </location>
</feature>
<feature type="compositionally biased region" description="Low complexity" evidence="1">
    <location>
        <begin position="1569"/>
        <end position="1600"/>
    </location>
</feature>
<comment type="caution">
    <text evidence="4">The sequence shown here is derived from an EMBL/GenBank/DDBJ whole genome shotgun (WGS) entry which is preliminary data.</text>
</comment>
<feature type="compositionally biased region" description="Low complexity" evidence="1">
    <location>
        <begin position="1973"/>
        <end position="1990"/>
    </location>
</feature>
<reference evidence="4 5" key="1">
    <citation type="journal article" date="2012" name="Genome Biol.">
        <title>The genome of the polar eukaryotic microalga coccomyxa subellipsoidea reveals traits of cold adaptation.</title>
        <authorList>
            <person name="Blanc G."/>
            <person name="Agarkova I."/>
            <person name="Grimwood J."/>
            <person name="Kuo A."/>
            <person name="Brueggeman A."/>
            <person name="Dunigan D."/>
            <person name="Gurnon J."/>
            <person name="Ladunga I."/>
            <person name="Lindquist E."/>
            <person name="Lucas S."/>
            <person name="Pangilinan J."/>
            <person name="Proschold T."/>
            <person name="Salamov A."/>
            <person name="Schmutz J."/>
            <person name="Weeks D."/>
            <person name="Yamada T."/>
            <person name="Claverie J.M."/>
            <person name="Grigoriev I."/>
            <person name="Van Etten J."/>
            <person name="Lomsadze A."/>
            <person name="Borodovsky M."/>
        </authorList>
    </citation>
    <scope>NUCLEOTIDE SEQUENCE [LARGE SCALE GENOMIC DNA]</scope>
    <source>
        <strain evidence="4 5">C-169</strain>
    </source>
</reference>
<feature type="compositionally biased region" description="Gly residues" evidence="1">
    <location>
        <begin position="1991"/>
        <end position="2001"/>
    </location>
</feature>
<feature type="compositionally biased region" description="Polar residues" evidence="1">
    <location>
        <begin position="30"/>
        <end position="45"/>
    </location>
</feature>
<feature type="transmembrane region" description="Helical" evidence="2">
    <location>
        <begin position="331"/>
        <end position="354"/>
    </location>
</feature>
<feature type="transmembrane region" description="Helical" evidence="2">
    <location>
        <begin position="470"/>
        <end position="494"/>
    </location>
</feature>
<feature type="region of interest" description="Disordered" evidence="1">
    <location>
        <begin position="1569"/>
        <end position="1601"/>
    </location>
</feature>
<dbReference type="CDD" id="cd00519">
    <property type="entry name" value="Lipase_3"/>
    <property type="match status" value="1"/>
</dbReference>
<proteinExistence type="predicted"/>
<feature type="transmembrane region" description="Helical" evidence="2">
    <location>
        <begin position="525"/>
        <end position="547"/>
    </location>
</feature>
<feature type="transmembrane region" description="Helical" evidence="2">
    <location>
        <begin position="366"/>
        <end position="387"/>
    </location>
</feature>
<gene>
    <name evidence="4" type="ORF">COCSUDRAFT_65042</name>
</gene>
<feature type="domain" description="Fungal lipase-type" evidence="3">
    <location>
        <begin position="810"/>
        <end position="935"/>
    </location>
</feature>
<feature type="region of interest" description="Disordered" evidence="1">
    <location>
        <begin position="2307"/>
        <end position="2365"/>
    </location>
</feature>
<dbReference type="Pfam" id="PF01764">
    <property type="entry name" value="Lipase_3"/>
    <property type="match status" value="1"/>
</dbReference>
<dbReference type="GeneID" id="17044235"/>
<dbReference type="GO" id="GO:0006629">
    <property type="term" value="P:lipid metabolic process"/>
    <property type="evidence" value="ECO:0007669"/>
    <property type="project" value="InterPro"/>
</dbReference>
<feature type="compositionally biased region" description="Gly residues" evidence="1">
    <location>
        <begin position="1200"/>
        <end position="1211"/>
    </location>
</feature>
<feature type="compositionally biased region" description="Polar residues" evidence="1">
    <location>
        <begin position="63"/>
        <end position="76"/>
    </location>
</feature>
<feature type="transmembrane region" description="Helical" evidence="2">
    <location>
        <begin position="559"/>
        <end position="581"/>
    </location>
</feature>
<feature type="region of interest" description="Disordered" evidence="1">
    <location>
        <begin position="1292"/>
        <end position="1359"/>
    </location>
</feature>
<feature type="compositionally biased region" description="Polar residues" evidence="1">
    <location>
        <begin position="1745"/>
        <end position="1754"/>
    </location>
</feature>
<dbReference type="Gene3D" id="3.40.50.1820">
    <property type="entry name" value="alpha/beta hydrolase"/>
    <property type="match status" value="1"/>
</dbReference>
<evidence type="ECO:0000313" key="5">
    <source>
        <dbReference type="Proteomes" id="UP000007264"/>
    </source>
</evidence>
<dbReference type="InterPro" id="IPR051218">
    <property type="entry name" value="Sec_MonoDiacylglyc_Lipase"/>
</dbReference>
<keyword evidence="2" id="KW-1133">Transmembrane helix</keyword>
<keyword evidence="5" id="KW-1185">Reference proteome</keyword>
<dbReference type="PANTHER" id="PTHR45856">
    <property type="entry name" value="ALPHA/BETA-HYDROLASES SUPERFAMILY PROTEIN"/>
    <property type="match status" value="1"/>
</dbReference>